<accession>A0A8J3ALX7</accession>
<dbReference type="AlphaFoldDB" id="A0A8J3ALX7"/>
<feature type="compositionally biased region" description="Basic and acidic residues" evidence="1">
    <location>
        <begin position="602"/>
        <end position="613"/>
    </location>
</feature>
<proteinExistence type="predicted"/>
<comment type="caution">
    <text evidence="2">The sequence shown here is derived from an EMBL/GenBank/DDBJ whole genome shotgun (WGS) entry which is preliminary data.</text>
</comment>
<gene>
    <name evidence="2" type="ORF">GCM10007377_02610</name>
</gene>
<dbReference type="SUPFAM" id="SSF48452">
    <property type="entry name" value="TPR-like"/>
    <property type="match status" value="1"/>
</dbReference>
<evidence type="ECO:0000256" key="1">
    <source>
        <dbReference type="SAM" id="MobiDB-lite"/>
    </source>
</evidence>
<evidence type="ECO:0000313" key="3">
    <source>
        <dbReference type="Proteomes" id="UP000619536"/>
    </source>
</evidence>
<keyword evidence="3" id="KW-1185">Reference proteome</keyword>
<feature type="compositionally biased region" description="Polar residues" evidence="1">
    <location>
        <begin position="736"/>
        <end position="748"/>
    </location>
</feature>
<name>A0A8J3ALX7_9BIFI</name>
<organism evidence="2 3">
    <name type="scientific">Galliscardovia ingluviei</name>
    <dbReference type="NCBI Taxonomy" id="1769422"/>
    <lineage>
        <taxon>Bacteria</taxon>
        <taxon>Bacillati</taxon>
        <taxon>Actinomycetota</taxon>
        <taxon>Actinomycetes</taxon>
        <taxon>Bifidobacteriales</taxon>
        <taxon>Bifidobacteriaceae</taxon>
        <taxon>Galliscardovia</taxon>
    </lineage>
</organism>
<dbReference type="RefSeq" id="WP_188354444.1">
    <property type="nucleotide sequence ID" value="NZ_BMDH01000001.1"/>
</dbReference>
<sequence>MADARNSQHTPNLDWLVSAMAAHTITLHPLVRIHQLPHAPQLPEGIEFGWAQFPSVRGRGFSIVVFLDRWHCLPIAFADSQGRVFTDYRIDPDTQHLTPVMSFIQEGYIDVPQSRLYAHEPHEQDKIVPAVCGGIVFHNSHTGEPVWLASWLKSGKKYTIEQLRSPIPAQDRARLDYRDALTTAYIHAVLIAQHEGAVIGFGSSNIFRRLELEAPIGAIRRSLADITRLANKQYRVSGLERYFEQLMQQAGIWQTDTGLEAVHGAEPLQLLSSPHSGALLFAWQEQLNLKSFFAAMRIEAAINRFAAVSRVVEYNARTGHWPIEDTMSIEDAARLDWSLLGNPALLAEPIDDTDRDALIDDLADEFNYFTDEIHSADMHAEQAVPVDDILGLSSAQSIQRLMHMTRLRAMALWRQYPDPLAPAQSKPEHTHQHQDADGSAWIYRQTLAHMLRSLNVPYRFDVEFRANLQAGNVAIGFTSVGSTLMPTQRLHDNGVWQELSEHERAMLATQYNLRLGIIIACLAYAADARVRSVSIHIDSLGLEELNTERASDIERLIAKALAAFNAHVTRGASDTGMTDDMQGVHIDEQGVSIDPLSSPSQHHADPKDGDIHGDPAQLSSLLSPTAQPSSDTVAEPSSQQDVTADTTSDTQREQTGTEEDASEDSAAGESEAQEDQHAKLSQNISDASHLDAADMDSDFMEIMQGFSFDTSDFNQVADLNAQDDHKATADSEEQNSDMPTRDGNNTHSLQALQQQPQLQTLVTVTFDRDMLMQAVNEDGFADPIALYQHAGADMRIAEDGSLAAVSGTFTLQDSTFAPTGSQEIPELSEWQFDSAERRIFAAHDALDMSIQRDDVLQHMNSQMQRLHDDQSLDSVHKARQAMQYIKRIADPELQDASADITSAFIDGTAVPQIPLTLSNQLRDARIALRGMQGGTFEQNLEQLSTVVANVDAQFAAGPGVARYFNSYAERIVYNHMFATSHEQTVLIPDHLFMAHMDLVDIAAQLAPMQVDIDPLAHLNTLVSYAPAYPLVHMRLAMYLSHQGDWDSSRAACLNALRVALDRNDAAFAYYRLAYCSWMRDEFAIAAACYEMCEHINGYDNMAQVTLQEEFAELMRRTHSQRIAVPHTIEEAQAVLREASIPIWPHTQAAQIVRDAARVSVDHAMFVPARTLCLAAARMSDSRRDMDTVDIQFLRSLRP</sequence>
<evidence type="ECO:0008006" key="4">
    <source>
        <dbReference type="Google" id="ProtNLM"/>
    </source>
</evidence>
<reference evidence="2" key="2">
    <citation type="submission" date="2020-09" db="EMBL/GenBank/DDBJ databases">
        <authorList>
            <person name="Sun Q."/>
            <person name="Sedlacek I."/>
        </authorList>
    </citation>
    <scope>NUCLEOTIDE SEQUENCE</scope>
    <source>
        <strain evidence="2">CCM 8606</strain>
    </source>
</reference>
<protein>
    <recommendedName>
        <fullName evidence="4">Tetratricopeptide repeat protein</fullName>
    </recommendedName>
</protein>
<dbReference type="Gene3D" id="1.25.40.10">
    <property type="entry name" value="Tetratricopeptide repeat domain"/>
    <property type="match status" value="1"/>
</dbReference>
<dbReference type="EMBL" id="BMDH01000001">
    <property type="protein sequence ID" value="GGI12768.1"/>
    <property type="molecule type" value="Genomic_DNA"/>
</dbReference>
<feature type="region of interest" description="Disordered" evidence="1">
    <location>
        <begin position="723"/>
        <end position="754"/>
    </location>
</feature>
<feature type="region of interest" description="Disordered" evidence="1">
    <location>
        <begin position="591"/>
        <end position="680"/>
    </location>
</feature>
<dbReference type="InterPro" id="IPR011990">
    <property type="entry name" value="TPR-like_helical_dom_sf"/>
</dbReference>
<reference evidence="2" key="1">
    <citation type="journal article" date="2014" name="Int. J. Syst. Evol. Microbiol.">
        <title>Complete genome sequence of Corynebacterium casei LMG S-19264T (=DSM 44701T), isolated from a smear-ripened cheese.</title>
        <authorList>
            <consortium name="US DOE Joint Genome Institute (JGI-PGF)"/>
            <person name="Walter F."/>
            <person name="Albersmeier A."/>
            <person name="Kalinowski J."/>
            <person name="Ruckert C."/>
        </authorList>
    </citation>
    <scope>NUCLEOTIDE SEQUENCE</scope>
    <source>
        <strain evidence="2">CCM 8606</strain>
    </source>
</reference>
<dbReference type="Proteomes" id="UP000619536">
    <property type="component" value="Unassembled WGS sequence"/>
</dbReference>
<feature type="compositionally biased region" description="Polar residues" evidence="1">
    <location>
        <begin position="617"/>
        <end position="649"/>
    </location>
</feature>
<evidence type="ECO:0000313" key="2">
    <source>
        <dbReference type="EMBL" id="GGI12768.1"/>
    </source>
</evidence>